<evidence type="ECO:0000256" key="4">
    <source>
        <dbReference type="ARBA" id="ARBA00023054"/>
    </source>
</evidence>
<evidence type="ECO:0000313" key="7">
    <source>
        <dbReference type="EMBL" id="CAI9260350.1"/>
    </source>
</evidence>
<accession>A0AA35V6S7</accession>
<protein>
    <submittedName>
        <fullName evidence="7">Uncharacterized protein</fullName>
    </submittedName>
</protein>
<reference evidence="7" key="1">
    <citation type="submission" date="2023-04" db="EMBL/GenBank/DDBJ databases">
        <authorList>
            <person name="Vijverberg K."/>
            <person name="Xiong W."/>
            <person name="Schranz E."/>
        </authorList>
    </citation>
    <scope>NUCLEOTIDE SEQUENCE</scope>
</reference>
<evidence type="ECO:0000256" key="1">
    <source>
        <dbReference type="ARBA" id="ARBA00005405"/>
    </source>
</evidence>
<keyword evidence="4 6" id="KW-0175">Coiled coil</keyword>
<dbReference type="Proteomes" id="UP001177003">
    <property type="component" value="Chromosome 0"/>
</dbReference>
<organism evidence="7 8">
    <name type="scientific">Lactuca saligna</name>
    <name type="common">Willowleaf lettuce</name>
    <dbReference type="NCBI Taxonomy" id="75948"/>
    <lineage>
        <taxon>Eukaryota</taxon>
        <taxon>Viridiplantae</taxon>
        <taxon>Streptophyta</taxon>
        <taxon>Embryophyta</taxon>
        <taxon>Tracheophyta</taxon>
        <taxon>Spermatophyta</taxon>
        <taxon>Magnoliopsida</taxon>
        <taxon>eudicotyledons</taxon>
        <taxon>Gunneridae</taxon>
        <taxon>Pentapetalae</taxon>
        <taxon>asterids</taxon>
        <taxon>campanulids</taxon>
        <taxon>Asterales</taxon>
        <taxon>Asteraceae</taxon>
        <taxon>Cichorioideae</taxon>
        <taxon>Cichorieae</taxon>
        <taxon>Lactucinae</taxon>
        <taxon>Lactuca</taxon>
    </lineage>
</organism>
<dbReference type="EMBL" id="OX465086">
    <property type="protein sequence ID" value="CAI9260350.1"/>
    <property type="molecule type" value="Genomic_DNA"/>
</dbReference>
<dbReference type="GO" id="GO:0009908">
    <property type="term" value="P:flower development"/>
    <property type="evidence" value="ECO:0007669"/>
    <property type="project" value="UniProtKB-KW"/>
</dbReference>
<keyword evidence="2" id="KW-0217">Developmental protein</keyword>
<dbReference type="PANTHER" id="PTHR33405:SF7">
    <property type="entry name" value="PROTEIN FLX-LIKE 1"/>
    <property type="match status" value="1"/>
</dbReference>
<feature type="coiled-coil region" evidence="6">
    <location>
        <begin position="71"/>
        <end position="98"/>
    </location>
</feature>
<dbReference type="GO" id="GO:0030154">
    <property type="term" value="P:cell differentiation"/>
    <property type="evidence" value="ECO:0007669"/>
    <property type="project" value="UniProtKB-KW"/>
</dbReference>
<evidence type="ECO:0000256" key="5">
    <source>
        <dbReference type="ARBA" id="ARBA00023089"/>
    </source>
</evidence>
<dbReference type="PANTHER" id="PTHR33405">
    <property type="entry name" value="PROTEIN FLX-LIKE 2"/>
    <property type="match status" value="1"/>
</dbReference>
<name>A0AA35V6S7_LACSI</name>
<dbReference type="AlphaFoldDB" id="A0AA35V6S7"/>
<feature type="coiled-coil region" evidence="6">
    <location>
        <begin position="8"/>
        <end position="42"/>
    </location>
</feature>
<sequence>MEHDLHGVEAMRAELIQLHADIKELTSTRQKLTSQVQGTTQDLARATTDLSMSQKGNAENYKHGQAMEKNLLSMACELEKLRAEMANAEKQARAAVAVTAANQNPGYNPNYVNAEANYLGNPYPTSYGISSMNKMNLVQSVAEGYPQYGPMP</sequence>
<gene>
    <name evidence="7" type="ORF">LSALG_LOCUS1187</name>
</gene>
<keyword evidence="3" id="KW-0221">Differentiation</keyword>
<evidence type="ECO:0000256" key="3">
    <source>
        <dbReference type="ARBA" id="ARBA00022782"/>
    </source>
</evidence>
<keyword evidence="8" id="KW-1185">Reference proteome</keyword>
<keyword evidence="5" id="KW-0287">Flowering</keyword>
<evidence type="ECO:0000313" key="8">
    <source>
        <dbReference type="Proteomes" id="UP001177003"/>
    </source>
</evidence>
<dbReference type="InterPro" id="IPR040353">
    <property type="entry name" value="FLX/FLX-like"/>
</dbReference>
<proteinExistence type="inferred from homology"/>
<evidence type="ECO:0000256" key="2">
    <source>
        <dbReference type="ARBA" id="ARBA00022473"/>
    </source>
</evidence>
<comment type="similarity">
    <text evidence="1">Belongs to the FLX family.</text>
</comment>
<evidence type="ECO:0000256" key="6">
    <source>
        <dbReference type="SAM" id="Coils"/>
    </source>
</evidence>